<evidence type="ECO:0000256" key="1">
    <source>
        <dbReference type="SAM" id="MobiDB-lite"/>
    </source>
</evidence>
<name>A0A2A3ECJ4_APICC</name>
<feature type="compositionally biased region" description="Polar residues" evidence="1">
    <location>
        <begin position="67"/>
        <end position="80"/>
    </location>
</feature>
<feature type="region of interest" description="Disordered" evidence="1">
    <location>
        <begin position="67"/>
        <end position="100"/>
    </location>
</feature>
<sequence>MDIKSGEGVENPQEINRISCASVDQAEEGDIEEDAVTEDEEYDMPPIPDTVPLTNSTAIVESCDQIDGQSGNVEQPNGNLAANEPVKRRRTTEEVASFNT</sequence>
<feature type="compositionally biased region" description="Acidic residues" evidence="1">
    <location>
        <begin position="25"/>
        <end position="43"/>
    </location>
</feature>
<dbReference type="STRING" id="94128.A0A2A3ECJ4"/>
<protein>
    <submittedName>
        <fullName evidence="2">Uncharacterized protein</fullName>
    </submittedName>
</protein>
<accession>A0A2A3ECJ4</accession>
<dbReference type="AlphaFoldDB" id="A0A2A3ECJ4"/>
<feature type="region of interest" description="Disordered" evidence="1">
    <location>
        <begin position="1"/>
        <end position="44"/>
    </location>
</feature>
<proteinExistence type="predicted"/>
<evidence type="ECO:0000313" key="2">
    <source>
        <dbReference type="EMBL" id="PBC29448.1"/>
    </source>
</evidence>
<dbReference type="Proteomes" id="UP000242457">
    <property type="component" value="Unassembled WGS sequence"/>
</dbReference>
<gene>
    <name evidence="2" type="ORF">APICC_09158</name>
</gene>
<dbReference type="EMBL" id="KZ288285">
    <property type="protein sequence ID" value="PBC29448.1"/>
    <property type="molecule type" value="Genomic_DNA"/>
</dbReference>
<evidence type="ECO:0000313" key="3">
    <source>
        <dbReference type="Proteomes" id="UP000242457"/>
    </source>
</evidence>
<keyword evidence="3" id="KW-1185">Reference proteome</keyword>
<reference evidence="2 3" key="1">
    <citation type="submission" date="2014-07" db="EMBL/GenBank/DDBJ databases">
        <title>Genomic and transcriptomic analysis on Apis cerana provide comprehensive insights into honey bee biology.</title>
        <authorList>
            <person name="Diao Q."/>
            <person name="Sun L."/>
            <person name="Zheng H."/>
            <person name="Zheng H."/>
            <person name="Xu S."/>
            <person name="Wang S."/>
            <person name="Zeng Z."/>
            <person name="Hu F."/>
            <person name="Su S."/>
            <person name="Wu J."/>
        </authorList>
    </citation>
    <scope>NUCLEOTIDE SEQUENCE [LARGE SCALE GENOMIC DNA]</scope>
    <source>
        <tissue evidence="2">Pupae without intestine</tissue>
    </source>
</reference>
<organism evidence="2 3">
    <name type="scientific">Apis cerana cerana</name>
    <name type="common">Oriental honeybee</name>
    <dbReference type="NCBI Taxonomy" id="94128"/>
    <lineage>
        <taxon>Eukaryota</taxon>
        <taxon>Metazoa</taxon>
        <taxon>Ecdysozoa</taxon>
        <taxon>Arthropoda</taxon>
        <taxon>Hexapoda</taxon>
        <taxon>Insecta</taxon>
        <taxon>Pterygota</taxon>
        <taxon>Neoptera</taxon>
        <taxon>Endopterygota</taxon>
        <taxon>Hymenoptera</taxon>
        <taxon>Apocrita</taxon>
        <taxon>Aculeata</taxon>
        <taxon>Apoidea</taxon>
        <taxon>Anthophila</taxon>
        <taxon>Apidae</taxon>
        <taxon>Apis</taxon>
    </lineage>
</organism>
<dbReference type="OrthoDB" id="10041151at2759"/>